<evidence type="ECO:0000313" key="4">
    <source>
        <dbReference type="EMBL" id="KAG9248340.1"/>
    </source>
</evidence>
<evidence type="ECO:0000256" key="3">
    <source>
        <dbReference type="SAM" id="SignalP"/>
    </source>
</evidence>
<comment type="caution">
    <text evidence="4">The sequence shown here is derived from an EMBL/GenBank/DDBJ whole genome shotgun (WGS) entry which is preliminary data.</text>
</comment>
<feature type="signal peptide" evidence="3">
    <location>
        <begin position="1"/>
        <end position="20"/>
    </location>
</feature>
<feature type="region of interest" description="Disordered" evidence="1">
    <location>
        <begin position="189"/>
        <end position="238"/>
    </location>
</feature>
<name>A0A9P8CIY6_9HELO</name>
<dbReference type="EMBL" id="MU253751">
    <property type="protein sequence ID" value="KAG9248340.1"/>
    <property type="molecule type" value="Genomic_DNA"/>
</dbReference>
<feature type="compositionally biased region" description="Basic and acidic residues" evidence="1">
    <location>
        <begin position="226"/>
        <end position="238"/>
    </location>
</feature>
<accession>A0A9P8CIY6</accession>
<proteinExistence type="predicted"/>
<keyword evidence="2" id="KW-1133">Transmembrane helix</keyword>
<sequence length="238" mass="24758">MMRSKLLLVLVSSVARLASAATADGLLVPFSTLPDCAALCGPLFDVQGACVPPAVTTASKSCFCADSRLKDFTTGTAGVESVCGDASCQDTDSLQALETWYQTFCNLVVTSTTAVTSGAAGSTGTGTISPSSPAATVYPTCHWKWVIMLIIMVIAIVGGWIGAALLRKRYVRKRDKEYEMRSAVAWGPHQTQSASGGLGDGVLASGAGDHSKEAGGSTISIPPFSKESKGGWLRKDRT</sequence>
<evidence type="ECO:0000256" key="2">
    <source>
        <dbReference type="SAM" id="Phobius"/>
    </source>
</evidence>
<dbReference type="OrthoDB" id="5426355at2759"/>
<evidence type="ECO:0008006" key="6">
    <source>
        <dbReference type="Google" id="ProtNLM"/>
    </source>
</evidence>
<keyword evidence="2" id="KW-0472">Membrane</keyword>
<feature type="transmembrane region" description="Helical" evidence="2">
    <location>
        <begin position="145"/>
        <end position="166"/>
    </location>
</feature>
<organism evidence="4 5">
    <name type="scientific">Calycina marina</name>
    <dbReference type="NCBI Taxonomy" id="1763456"/>
    <lineage>
        <taxon>Eukaryota</taxon>
        <taxon>Fungi</taxon>
        <taxon>Dikarya</taxon>
        <taxon>Ascomycota</taxon>
        <taxon>Pezizomycotina</taxon>
        <taxon>Leotiomycetes</taxon>
        <taxon>Helotiales</taxon>
        <taxon>Pezizellaceae</taxon>
        <taxon>Calycina</taxon>
    </lineage>
</organism>
<reference evidence="4" key="1">
    <citation type="journal article" date="2021" name="IMA Fungus">
        <title>Genomic characterization of three marine fungi, including Emericellopsis atlantica sp. nov. with signatures of a generalist lifestyle and marine biomass degradation.</title>
        <authorList>
            <person name="Hagestad O.C."/>
            <person name="Hou L."/>
            <person name="Andersen J.H."/>
            <person name="Hansen E.H."/>
            <person name="Altermark B."/>
            <person name="Li C."/>
            <person name="Kuhnert E."/>
            <person name="Cox R.J."/>
            <person name="Crous P.W."/>
            <person name="Spatafora J.W."/>
            <person name="Lail K."/>
            <person name="Amirebrahimi M."/>
            <person name="Lipzen A."/>
            <person name="Pangilinan J."/>
            <person name="Andreopoulos W."/>
            <person name="Hayes R.D."/>
            <person name="Ng V."/>
            <person name="Grigoriev I.V."/>
            <person name="Jackson S.A."/>
            <person name="Sutton T.D.S."/>
            <person name="Dobson A.D.W."/>
            <person name="Rama T."/>
        </authorList>
    </citation>
    <scope>NUCLEOTIDE SEQUENCE</scope>
    <source>
        <strain evidence="4">TRa3180A</strain>
    </source>
</reference>
<evidence type="ECO:0000256" key="1">
    <source>
        <dbReference type="SAM" id="MobiDB-lite"/>
    </source>
</evidence>
<keyword evidence="2" id="KW-0812">Transmembrane</keyword>
<evidence type="ECO:0000313" key="5">
    <source>
        <dbReference type="Proteomes" id="UP000887226"/>
    </source>
</evidence>
<feature type="chain" id="PRO_5040250622" description="Integral membrane protein" evidence="3">
    <location>
        <begin position="21"/>
        <end position="238"/>
    </location>
</feature>
<dbReference type="Proteomes" id="UP000887226">
    <property type="component" value="Unassembled WGS sequence"/>
</dbReference>
<protein>
    <recommendedName>
        <fullName evidence="6">Integral membrane protein</fullName>
    </recommendedName>
</protein>
<keyword evidence="5" id="KW-1185">Reference proteome</keyword>
<dbReference type="AlphaFoldDB" id="A0A9P8CIY6"/>
<keyword evidence="3" id="KW-0732">Signal</keyword>
<gene>
    <name evidence="4" type="ORF">BJ878DRAFT_413006</name>
</gene>